<evidence type="ECO:0000256" key="1">
    <source>
        <dbReference type="SAM" id="SignalP"/>
    </source>
</evidence>
<gene>
    <name evidence="2" type="ORF">MEUPH1_LOCUS8310</name>
</gene>
<dbReference type="Proteomes" id="UP001160148">
    <property type="component" value="Unassembled WGS sequence"/>
</dbReference>
<keyword evidence="1" id="KW-0732">Signal</keyword>
<sequence>MRTAALTAVAVLACCRPPLPAVRAACLHTARDLQAQARASEVVVKALAMRVWPEPDGLVGGHFAVMAVYKGARAVKTVLHVGGTDLFNMHDKRMNVTGFSNDLMGDGHRVCGARVTVGTYYVLFADVVQGRFVAKDRQGALVEWTDGNERAVWHGLGE</sequence>
<evidence type="ECO:0000313" key="2">
    <source>
        <dbReference type="EMBL" id="CAI6352013.1"/>
    </source>
</evidence>
<evidence type="ECO:0000313" key="3">
    <source>
        <dbReference type="Proteomes" id="UP001160148"/>
    </source>
</evidence>
<organism evidence="2 3">
    <name type="scientific">Macrosiphum euphorbiae</name>
    <name type="common">potato aphid</name>
    <dbReference type="NCBI Taxonomy" id="13131"/>
    <lineage>
        <taxon>Eukaryota</taxon>
        <taxon>Metazoa</taxon>
        <taxon>Ecdysozoa</taxon>
        <taxon>Arthropoda</taxon>
        <taxon>Hexapoda</taxon>
        <taxon>Insecta</taxon>
        <taxon>Pterygota</taxon>
        <taxon>Neoptera</taxon>
        <taxon>Paraneoptera</taxon>
        <taxon>Hemiptera</taxon>
        <taxon>Sternorrhyncha</taxon>
        <taxon>Aphidomorpha</taxon>
        <taxon>Aphidoidea</taxon>
        <taxon>Aphididae</taxon>
        <taxon>Macrosiphini</taxon>
        <taxon>Macrosiphum</taxon>
    </lineage>
</organism>
<feature type="signal peptide" evidence="1">
    <location>
        <begin position="1"/>
        <end position="24"/>
    </location>
</feature>
<protein>
    <submittedName>
        <fullName evidence="2">Uncharacterized protein</fullName>
    </submittedName>
</protein>
<name>A0AAV0W826_9HEMI</name>
<accession>A0AAV0W826</accession>
<reference evidence="2 3" key="1">
    <citation type="submission" date="2023-01" db="EMBL/GenBank/DDBJ databases">
        <authorList>
            <person name="Whitehead M."/>
        </authorList>
    </citation>
    <scope>NUCLEOTIDE SEQUENCE [LARGE SCALE GENOMIC DNA]</scope>
</reference>
<dbReference type="AlphaFoldDB" id="A0AAV0W826"/>
<keyword evidence="3" id="KW-1185">Reference proteome</keyword>
<dbReference type="EMBL" id="CARXXK010000001">
    <property type="protein sequence ID" value="CAI6352013.1"/>
    <property type="molecule type" value="Genomic_DNA"/>
</dbReference>
<feature type="chain" id="PRO_5043695819" evidence="1">
    <location>
        <begin position="25"/>
        <end position="158"/>
    </location>
</feature>
<comment type="caution">
    <text evidence="2">The sequence shown here is derived from an EMBL/GenBank/DDBJ whole genome shotgun (WGS) entry which is preliminary data.</text>
</comment>
<proteinExistence type="predicted"/>